<evidence type="ECO:0000313" key="9">
    <source>
        <dbReference type="Proteomes" id="UP000515150"/>
    </source>
</evidence>
<comment type="similarity">
    <text evidence="2">Belongs to the raftlin family.</text>
</comment>
<feature type="region of interest" description="Disordered" evidence="8">
    <location>
        <begin position="203"/>
        <end position="231"/>
    </location>
</feature>
<evidence type="ECO:0000256" key="1">
    <source>
        <dbReference type="ARBA" id="ARBA00004193"/>
    </source>
</evidence>
<protein>
    <submittedName>
        <fullName evidence="10">Raftlin-2 isoform X1</fullName>
    </submittedName>
</protein>
<dbReference type="RefSeq" id="XP_055361276.1">
    <property type="nucleotide sequence ID" value="XM_055505301.1"/>
</dbReference>
<gene>
    <name evidence="10" type="primary">LOC114847714</name>
</gene>
<dbReference type="Pfam" id="PF15250">
    <property type="entry name" value="Raftlin"/>
    <property type="match status" value="2"/>
</dbReference>
<evidence type="ECO:0000256" key="2">
    <source>
        <dbReference type="ARBA" id="ARBA00006390"/>
    </source>
</evidence>
<keyword evidence="7" id="KW-0449">Lipoprotein</keyword>
<keyword evidence="4" id="KW-0519">Myristate</keyword>
<feature type="region of interest" description="Disordered" evidence="8">
    <location>
        <begin position="111"/>
        <end position="140"/>
    </location>
</feature>
<name>A0A9W2XH56_BETSP</name>
<keyword evidence="6" id="KW-0564">Palmitate</keyword>
<proteinExistence type="inferred from homology"/>
<evidence type="ECO:0000256" key="3">
    <source>
        <dbReference type="ARBA" id="ARBA00022475"/>
    </source>
</evidence>
<evidence type="ECO:0000313" key="10">
    <source>
        <dbReference type="RefSeq" id="XP_055361276.1"/>
    </source>
</evidence>
<keyword evidence="9" id="KW-1185">Reference proteome</keyword>
<evidence type="ECO:0000256" key="8">
    <source>
        <dbReference type="SAM" id="MobiDB-lite"/>
    </source>
</evidence>
<evidence type="ECO:0000256" key="5">
    <source>
        <dbReference type="ARBA" id="ARBA00023136"/>
    </source>
</evidence>
<dbReference type="PANTHER" id="PTHR17601">
    <property type="entry name" value="RAFTLIN-RELATED"/>
    <property type="match status" value="1"/>
</dbReference>
<dbReference type="PANTHER" id="PTHR17601:SF1">
    <property type="entry name" value="RAFTLIN-2"/>
    <property type="match status" value="1"/>
</dbReference>
<dbReference type="AlphaFoldDB" id="A0A9W2XH56"/>
<reference evidence="10" key="1">
    <citation type="submission" date="2025-08" db="UniProtKB">
        <authorList>
            <consortium name="RefSeq"/>
        </authorList>
    </citation>
    <scope>IDENTIFICATION</scope>
</reference>
<dbReference type="OrthoDB" id="9942562at2759"/>
<dbReference type="GeneID" id="114847714"/>
<dbReference type="Proteomes" id="UP000515150">
    <property type="component" value="Chromosome 21"/>
</dbReference>
<dbReference type="GO" id="GO:0005886">
    <property type="term" value="C:plasma membrane"/>
    <property type="evidence" value="ECO:0007669"/>
    <property type="project" value="UniProtKB-SubCell"/>
</dbReference>
<sequence>MGCGLRKLEDPEDSSPGKIYSTLKRPQVESKTDTVYEYVLLDFSLEGSRPTVQYVASLSELPLALQPYYTQGYVLAALHPIILSVGWTRSLPFSLLYRAILARPAPRYRILPNPNPGRVSDRSRSRGTGRSQAFSHTCGVLPQRSRKQTASMCHSVPVLRVEEWPLPGDSLTGDTVHALIDRVNSSARGGVRFIGSVLQQVSGSTEGRVHSPKRGCRSPPHTPPGDRELEDNSYSPDLRLLVFFHSWAPGCAPLDSLACQYHQGALSMRVSRKGQVVSALEADWLELTAAYYRRGWSLVDSFVYWNTAKGEPVPRSLEGLFVYEERSTSPPANDTIVVEQWTVIEGSSVKTDYGPLLHTLAEFGWLLTCVLPTPIIRHDSDGNLATKQVVFLQRPVRSQAAGHHRKQASSVHSAVSSRSVSRAVGSPVPREEPSPTTGGIVGFPVFGGGYPSALSHLEEGVYEQEEGKAEVTCM</sequence>
<keyword evidence="3" id="KW-1003">Cell membrane</keyword>
<organism evidence="9 10">
    <name type="scientific">Betta splendens</name>
    <name type="common">Siamese fighting fish</name>
    <dbReference type="NCBI Taxonomy" id="158456"/>
    <lineage>
        <taxon>Eukaryota</taxon>
        <taxon>Metazoa</taxon>
        <taxon>Chordata</taxon>
        <taxon>Craniata</taxon>
        <taxon>Vertebrata</taxon>
        <taxon>Euteleostomi</taxon>
        <taxon>Actinopterygii</taxon>
        <taxon>Neopterygii</taxon>
        <taxon>Teleostei</taxon>
        <taxon>Neoteleostei</taxon>
        <taxon>Acanthomorphata</taxon>
        <taxon>Anabantaria</taxon>
        <taxon>Anabantiformes</taxon>
        <taxon>Anabantoidei</taxon>
        <taxon>Osphronemidae</taxon>
        <taxon>Betta</taxon>
    </lineage>
</organism>
<feature type="compositionally biased region" description="Low complexity" evidence="8">
    <location>
        <begin position="408"/>
        <end position="428"/>
    </location>
</feature>
<comment type="subcellular location">
    <subcellularLocation>
        <location evidence="1">Cell membrane</location>
        <topology evidence="1">Lipid-anchor</topology>
    </subcellularLocation>
</comment>
<feature type="region of interest" description="Disordered" evidence="8">
    <location>
        <begin position="1"/>
        <end position="20"/>
    </location>
</feature>
<evidence type="ECO:0000256" key="6">
    <source>
        <dbReference type="ARBA" id="ARBA00023139"/>
    </source>
</evidence>
<keyword evidence="5" id="KW-0472">Membrane</keyword>
<evidence type="ECO:0000256" key="7">
    <source>
        <dbReference type="ARBA" id="ARBA00023288"/>
    </source>
</evidence>
<accession>A0A9W2XH56</accession>
<evidence type="ECO:0000256" key="4">
    <source>
        <dbReference type="ARBA" id="ARBA00022707"/>
    </source>
</evidence>
<feature type="region of interest" description="Disordered" evidence="8">
    <location>
        <begin position="400"/>
        <end position="440"/>
    </location>
</feature>
<dbReference type="InterPro" id="IPR028169">
    <property type="entry name" value="Raftlin"/>
</dbReference>